<dbReference type="RefSeq" id="WP_165641427.1">
    <property type="nucleotide sequence ID" value="NZ_JAAITT010000035.1"/>
</dbReference>
<evidence type="ECO:0000313" key="10">
    <source>
        <dbReference type="EMBL" id="NSJ51100.1"/>
    </source>
</evidence>
<reference evidence="10" key="2">
    <citation type="submission" date="2020-02" db="EMBL/GenBank/DDBJ databases">
        <authorList>
            <person name="Littmann E."/>
            <person name="Sorbara M."/>
        </authorList>
    </citation>
    <scope>NUCLEOTIDE SEQUENCE</scope>
    <source>
        <strain evidence="10">MSK.1.17</strain>
    </source>
</reference>
<gene>
    <name evidence="10" type="ORF">G5B36_20640</name>
    <name evidence="9" type="ORF">L0N08_06835</name>
</gene>
<dbReference type="InterPro" id="IPR003838">
    <property type="entry name" value="ABC3_permease_C"/>
</dbReference>
<sequence length="763" mass="85045">MWREYSISYIKNNRASSISILAAAFISALFLSFLCSLFYGFWVYEVEGIILEEGDWQGRITWDMDSDSDRDRDRDRLMMIQNFGNVKKVVVNEELSSGQEIAADIYFEDARSIFRDMPLIAERLGAEEGAVSYNLKLLSRYLIHDPQDDSPPLLMTFYLVILLMVSLSLILIIRNSFAMSMNARIHQLGILSSVGASPGQIRTCLIQEAVMLSVVPILIGSMIGIALSFGVIQAIELIAADIPGRHEAGFRYHPMVFVVTILSSFLTVLGSAWIPAGKLSRMPPLEAIRNTGEWKLKKEGHSHILRFLFGMEGELAGNSMKARKRAMYTSTLSLTLACLGFTLTLCFFTLSGISTRYTYFEKYQSMWDVMATVEDMDIEDFRMTRQWKELQALDRVRDLAVYQRLEAAARIPESGESQELAALGGIGMVAGPSAEKVNDAWLVRAPVVVLDDDSFMEYCSRIGALPRLDGAIVLNRIWDSLNSSFRYPIYIPYVDESLGTVVLQEGKTSGSGTGEALAGTGQNESRQKEAVEIPVIAYTQEVPVLREEYDSHSLVQFIPLSLWEEISVNIGEGRQDTCIRILAAEGASLADLDALENDVLELFGGQQYGIGIENRIQEKITNDYMIFGYELILGGLCSILGLIGIANVFSNTLGFLRQRRREFARYMSIGMTPSGIRRLFCIEALVTAGRPILITLPIAVAVTGFMIKASYLDPMEFMAQAPVIPILLFCLAIFGFVALAYYLGGRRVMRCNLSDALRDDTLE</sequence>
<evidence type="ECO:0000256" key="3">
    <source>
        <dbReference type="ARBA" id="ARBA00022692"/>
    </source>
</evidence>
<dbReference type="Proteomes" id="UP001299608">
    <property type="component" value="Unassembled WGS sequence"/>
</dbReference>
<evidence type="ECO:0000313" key="9">
    <source>
        <dbReference type="EMBL" id="MCG4745120.1"/>
    </source>
</evidence>
<dbReference type="EMBL" id="JAKNGE010000007">
    <property type="protein sequence ID" value="MCG4745120.1"/>
    <property type="molecule type" value="Genomic_DNA"/>
</dbReference>
<evidence type="ECO:0000256" key="1">
    <source>
        <dbReference type="ARBA" id="ARBA00004651"/>
    </source>
</evidence>
<comment type="similarity">
    <text evidence="6">Belongs to the ABC-4 integral membrane protein family.</text>
</comment>
<evidence type="ECO:0000256" key="4">
    <source>
        <dbReference type="ARBA" id="ARBA00022989"/>
    </source>
</evidence>
<dbReference type="EMBL" id="JAAITT010000035">
    <property type="protein sequence ID" value="NSJ51100.1"/>
    <property type="molecule type" value="Genomic_DNA"/>
</dbReference>
<dbReference type="PANTHER" id="PTHR30572:SF4">
    <property type="entry name" value="ABC TRANSPORTER PERMEASE YTRF"/>
    <property type="match status" value="1"/>
</dbReference>
<evidence type="ECO:0000256" key="6">
    <source>
        <dbReference type="ARBA" id="ARBA00038076"/>
    </source>
</evidence>
<comment type="subcellular location">
    <subcellularLocation>
        <location evidence="1">Cell membrane</location>
        <topology evidence="1">Multi-pass membrane protein</topology>
    </subcellularLocation>
</comment>
<feature type="transmembrane region" description="Helical" evidence="7">
    <location>
        <begin position="328"/>
        <end position="350"/>
    </location>
</feature>
<evidence type="ECO:0000256" key="5">
    <source>
        <dbReference type="ARBA" id="ARBA00023136"/>
    </source>
</evidence>
<proteinExistence type="inferred from homology"/>
<feature type="transmembrane region" description="Helical" evidence="7">
    <location>
        <begin position="631"/>
        <end position="656"/>
    </location>
</feature>
<feature type="domain" description="ABC3 transporter permease C-terminal" evidence="8">
    <location>
        <begin position="160"/>
        <end position="284"/>
    </location>
</feature>
<evidence type="ECO:0000256" key="2">
    <source>
        <dbReference type="ARBA" id="ARBA00022475"/>
    </source>
</evidence>
<dbReference type="AlphaFoldDB" id="A0AAW5BSY7"/>
<accession>A0AAW5BSY7</accession>
<reference evidence="10 11" key="1">
    <citation type="journal article" date="2020" name="Cell Host Microbe">
        <title>Functional and Genomic Variation between Human-Derived Isolates of Lachnospiraceae Reveals Inter- and Intra-Species Diversity.</title>
        <authorList>
            <person name="Sorbara M.T."/>
            <person name="Littmann E.R."/>
            <person name="Fontana E."/>
            <person name="Moody T.U."/>
            <person name="Kohout C.E."/>
            <person name="Gjonbalaj M."/>
            <person name="Eaton V."/>
            <person name="Seok R."/>
            <person name="Leiner I.M."/>
            <person name="Pamer E.G."/>
        </authorList>
    </citation>
    <scope>NUCLEOTIDE SEQUENCE [LARGE SCALE GENOMIC DNA]</scope>
    <source>
        <strain evidence="10 11">MSK.1.17</strain>
    </source>
</reference>
<evidence type="ECO:0000256" key="7">
    <source>
        <dbReference type="SAM" id="Phobius"/>
    </source>
</evidence>
<feature type="transmembrane region" description="Helical" evidence="7">
    <location>
        <begin position="20"/>
        <end position="42"/>
    </location>
</feature>
<organism evidence="9 12">
    <name type="scientific">Enterocloster aldenensis</name>
    <dbReference type="NCBI Taxonomy" id="358742"/>
    <lineage>
        <taxon>Bacteria</taxon>
        <taxon>Bacillati</taxon>
        <taxon>Bacillota</taxon>
        <taxon>Clostridia</taxon>
        <taxon>Lachnospirales</taxon>
        <taxon>Lachnospiraceae</taxon>
        <taxon>Enterocloster</taxon>
    </lineage>
</organism>
<keyword evidence="3 7" id="KW-0812">Transmembrane</keyword>
<feature type="transmembrane region" description="Helical" evidence="7">
    <location>
        <begin position="153"/>
        <end position="173"/>
    </location>
</feature>
<evidence type="ECO:0000259" key="8">
    <source>
        <dbReference type="Pfam" id="PF02687"/>
    </source>
</evidence>
<dbReference type="InterPro" id="IPR050250">
    <property type="entry name" value="Macrolide_Exporter_MacB"/>
</dbReference>
<dbReference type="Pfam" id="PF02687">
    <property type="entry name" value="FtsX"/>
    <property type="match status" value="2"/>
</dbReference>
<dbReference type="GO" id="GO:0022857">
    <property type="term" value="F:transmembrane transporter activity"/>
    <property type="evidence" value="ECO:0007669"/>
    <property type="project" value="TreeGrafter"/>
</dbReference>
<feature type="transmembrane region" description="Helical" evidence="7">
    <location>
        <begin position="692"/>
        <end position="711"/>
    </location>
</feature>
<keyword evidence="2" id="KW-1003">Cell membrane</keyword>
<feature type="transmembrane region" description="Helical" evidence="7">
    <location>
        <begin position="209"/>
        <end position="235"/>
    </location>
</feature>
<keyword evidence="11" id="KW-1185">Reference proteome</keyword>
<protein>
    <submittedName>
        <fullName evidence="9">ABC transporter permease</fullName>
    </submittedName>
</protein>
<reference evidence="9" key="3">
    <citation type="submission" date="2022-01" db="EMBL/GenBank/DDBJ databases">
        <title>Collection of gut derived symbiotic bacterial strains cultured from healthy donors.</title>
        <authorList>
            <person name="Lin H."/>
            <person name="Kohout C."/>
            <person name="Waligurski E."/>
            <person name="Pamer E.G."/>
        </authorList>
    </citation>
    <scope>NUCLEOTIDE SEQUENCE</scope>
    <source>
        <strain evidence="9">DFI.6.55</strain>
    </source>
</reference>
<name>A0AAW5BSY7_9FIRM</name>
<feature type="transmembrane region" description="Helical" evidence="7">
    <location>
        <begin position="255"/>
        <end position="274"/>
    </location>
</feature>
<keyword evidence="4 7" id="KW-1133">Transmembrane helix</keyword>
<dbReference type="GO" id="GO:0005886">
    <property type="term" value="C:plasma membrane"/>
    <property type="evidence" value="ECO:0007669"/>
    <property type="project" value="UniProtKB-SubCell"/>
</dbReference>
<feature type="transmembrane region" description="Helical" evidence="7">
    <location>
        <begin position="723"/>
        <end position="743"/>
    </location>
</feature>
<dbReference type="PANTHER" id="PTHR30572">
    <property type="entry name" value="MEMBRANE COMPONENT OF TRANSPORTER-RELATED"/>
    <property type="match status" value="1"/>
</dbReference>
<evidence type="ECO:0000313" key="12">
    <source>
        <dbReference type="Proteomes" id="UP001299608"/>
    </source>
</evidence>
<dbReference type="Proteomes" id="UP000669239">
    <property type="component" value="Unassembled WGS sequence"/>
</dbReference>
<evidence type="ECO:0000313" key="11">
    <source>
        <dbReference type="Proteomes" id="UP000669239"/>
    </source>
</evidence>
<feature type="domain" description="ABC3 transporter permease C-terminal" evidence="8">
    <location>
        <begin position="639"/>
        <end position="750"/>
    </location>
</feature>
<comment type="caution">
    <text evidence="9">The sequence shown here is derived from an EMBL/GenBank/DDBJ whole genome shotgun (WGS) entry which is preliminary data.</text>
</comment>
<keyword evidence="5 7" id="KW-0472">Membrane</keyword>